<feature type="transmembrane region" description="Helical" evidence="1">
    <location>
        <begin position="164"/>
        <end position="185"/>
    </location>
</feature>
<dbReference type="EMBL" id="JBBXMP010000305">
    <property type="protein sequence ID" value="KAL0058512.1"/>
    <property type="molecule type" value="Genomic_DNA"/>
</dbReference>
<keyword evidence="1" id="KW-0812">Transmembrane</keyword>
<dbReference type="Pfam" id="PF10067">
    <property type="entry name" value="DUF2306"/>
    <property type="match status" value="1"/>
</dbReference>
<comment type="caution">
    <text evidence="2">The sequence shown here is derived from an EMBL/GenBank/DDBJ whole genome shotgun (WGS) entry which is preliminary data.</text>
</comment>
<keyword evidence="3" id="KW-1185">Reference proteome</keyword>
<reference evidence="2 3" key="1">
    <citation type="submission" date="2024-05" db="EMBL/GenBank/DDBJ databases">
        <title>A draft genome resource for the thread blight pathogen Marasmius tenuissimus strain MS-2.</title>
        <authorList>
            <person name="Yulfo-Soto G.E."/>
            <person name="Baruah I.K."/>
            <person name="Amoako-Attah I."/>
            <person name="Bukari Y."/>
            <person name="Meinhardt L.W."/>
            <person name="Bailey B.A."/>
            <person name="Cohen S.P."/>
        </authorList>
    </citation>
    <scope>NUCLEOTIDE SEQUENCE [LARGE SCALE GENOMIC DNA]</scope>
    <source>
        <strain evidence="2 3">MS-2</strain>
    </source>
</reference>
<evidence type="ECO:0000313" key="3">
    <source>
        <dbReference type="Proteomes" id="UP001437256"/>
    </source>
</evidence>
<evidence type="ECO:0000256" key="1">
    <source>
        <dbReference type="SAM" id="Phobius"/>
    </source>
</evidence>
<feature type="transmembrane region" description="Helical" evidence="1">
    <location>
        <begin position="228"/>
        <end position="251"/>
    </location>
</feature>
<gene>
    <name evidence="2" type="ORF">AAF712_014806</name>
</gene>
<accession>A0ABR2ZDH4</accession>
<dbReference type="Proteomes" id="UP001437256">
    <property type="component" value="Unassembled WGS sequence"/>
</dbReference>
<name>A0ABR2ZDH4_9AGAR</name>
<proteinExistence type="predicted"/>
<feature type="transmembrane region" description="Helical" evidence="1">
    <location>
        <begin position="197"/>
        <end position="216"/>
    </location>
</feature>
<protein>
    <submittedName>
        <fullName evidence="2">Uncharacterized protein</fullName>
    </submittedName>
</protein>
<evidence type="ECO:0000313" key="2">
    <source>
        <dbReference type="EMBL" id="KAL0058512.1"/>
    </source>
</evidence>
<sequence>MSFNTGTYGNVPDTPSPRSNADLELLYRPMGSPVRSADLFSKEHRNSVVKEDETINQRGKRKPNPLAFLYFSLSRMFGFREKFSLGLMSVFGGALLAFCLAKSMMLDEKKRSELTSAGDMFWFRSKPYKASYAIHIILSTLGGICVGLQFLPTIRRNRMWLHRLNGTFCLVTVIISNVGGCIVARRSFGGELNVQSAYYTIGIISTVAMCAGFWYARKDTRKHRRWMMRGVVYFSIVVTTLLIKLAANAIIPRIGSYYSVWRCDEILFVLRDIASVSKLFPRCPVSTSDTGVLNLTSPATSVSVRCTMYDEFGKALGKSACGRATQGMALWIGTLLHVIGVEIYLQSTERANVEKVDYTLQPKQSNHLAMSGFL</sequence>
<keyword evidence="1" id="KW-1133">Transmembrane helix</keyword>
<feature type="transmembrane region" description="Helical" evidence="1">
    <location>
        <begin position="132"/>
        <end position="152"/>
    </location>
</feature>
<dbReference type="InterPro" id="IPR018750">
    <property type="entry name" value="DUF2306_membrane"/>
</dbReference>
<feature type="transmembrane region" description="Helical" evidence="1">
    <location>
        <begin position="83"/>
        <end position="105"/>
    </location>
</feature>
<keyword evidence="1" id="KW-0472">Membrane</keyword>
<organism evidence="2 3">
    <name type="scientific">Marasmius tenuissimus</name>
    <dbReference type="NCBI Taxonomy" id="585030"/>
    <lineage>
        <taxon>Eukaryota</taxon>
        <taxon>Fungi</taxon>
        <taxon>Dikarya</taxon>
        <taxon>Basidiomycota</taxon>
        <taxon>Agaricomycotina</taxon>
        <taxon>Agaricomycetes</taxon>
        <taxon>Agaricomycetidae</taxon>
        <taxon>Agaricales</taxon>
        <taxon>Marasmiineae</taxon>
        <taxon>Marasmiaceae</taxon>
        <taxon>Marasmius</taxon>
    </lineage>
</organism>